<keyword evidence="1" id="KW-0732">Signal</keyword>
<dbReference type="SUPFAM" id="SSF48452">
    <property type="entry name" value="TPR-like"/>
    <property type="match status" value="1"/>
</dbReference>
<name>A1ZU85_MICM2</name>
<evidence type="ECO:0000313" key="3">
    <source>
        <dbReference type="EMBL" id="EAY26056.1"/>
    </source>
</evidence>
<reference evidence="3 4" key="1">
    <citation type="submission" date="2007-01" db="EMBL/GenBank/DDBJ databases">
        <authorList>
            <person name="Haygood M."/>
            <person name="Podell S."/>
            <person name="Anderson C."/>
            <person name="Hopkinson B."/>
            <person name="Roe K."/>
            <person name="Barbeau K."/>
            <person name="Gaasterland T."/>
            <person name="Ferriera S."/>
            <person name="Johnson J."/>
            <person name="Kravitz S."/>
            <person name="Beeson K."/>
            <person name="Sutton G."/>
            <person name="Rogers Y.-H."/>
            <person name="Friedman R."/>
            <person name="Frazier M."/>
            <person name="Venter J.C."/>
        </authorList>
    </citation>
    <scope>NUCLEOTIDE SEQUENCE [LARGE SCALE GENOMIC DNA]</scope>
    <source>
        <strain evidence="3 4">ATCC 23134</strain>
    </source>
</reference>
<dbReference type="InterPro" id="IPR011990">
    <property type="entry name" value="TPR-like_helical_dom_sf"/>
</dbReference>
<feature type="signal peptide" evidence="1">
    <location>
        <begin position="1"/>
        <end position="24"/>
    </location>
</feature>
<feature type="domain" description="CHAT" evidence="2">
    <location>
        <begin position="424"/>
        <end position="696"/>
    </location>
</feature>
<dbReference type="PANTHER" id="PTHR10098:SF108">
    <property type="entry name" value="TETRATRICOPEPTIDE REPEAT PROTEIN 28"/>
    <property type="match status" value="1"/>
</dbReference>
<evidence type="ECO:0000313" key="4">
    <source>
        <dbReference type="Proteomes" id="UP000004095"/>
    </source>
</evidence>
<dbReference type="Pfam" id="PF12770">
    <property type="entry name" value="CHAT"/>
    <property type="match status" value="1"/>
</dbReference>
<dbReference type="Proteomes" id="UP000004095">
    <property type="component" value="Unassembled WGS sequence"/>
</dbReference>
<dbReference type="EMBL" id="AAWS01000039">
    <property type="protein sequence ID" value="EAY26056.1"/>
    <property type="molecule type" value="Genomic_DNA"/>
</dbReference>
<evidence type="ECO:0000259" key="2">
    <source>
        <dbReference type="Pfam" id="PF12770"/>
    </source>
</evidence>
<dbReference type="InterPro" id="IPR024983">
    <property type="entry name" value="CHAT_dom"/>
</dbReference>
<keyword evidence="4" id="KW-1185">Reference proteome</keyword>
<dbReference type="PANTHER" id="PTHR10098">
    <property type="entry name" value="RAPSYN-RELATED"/>
    <property type="match status" value="1"/>
</dbReference>
<gene>
    <name evidence="3" type="ORF">M23134_06405</name>
</gene>
<accession>A1ZU85</accession>
<proteinExistence type="predicted"/>
<organism evidence="3 4">
    <name type="scientific">Microscilla marina ATCC 23134</name>
    <dbReference type="NCBI Taxonomy" id="313606"/>
    <lineage>
        <taxon>Bacteria</taxon>
        <taxon>Pseudomonadati</taxon>
        <taxon>Bacteroidota</taxon>
        <taxon>Cytophagia</taxon>
        <taxon>Cytophagales</taxon>
        <taxon>Microscillaceae</taxon>
        <taxon>Microscilla</taxon>
    </lineage>
</organism>
<evidence type="ECO:0000256" key="1">
    <source>
        <dbReference type="SAM" id="SignalP"/>
    </source>
</evidence>
<protein>
    <recommendedName>
        <fullName evidence="2">CHAT domain-containing protein</fullName>
    </recommendedName>
</protein>
<comment type="caution">
    <text evidence="3">The sequence shown here is derived from an EMBL/GenBank/DDBJ whole genome shotgun (WGS) entry which is preliminary data.</text>
</comment>
<dbReference type="AlphaFoldDB" id="A1ZU85"/>
<dbReference type="Gene3D" id="1.25.40.10">
    <property type="entry name" value="Tetratricopeptide repeat domain"/>
    <property type="match status" value="1"/>
</dbReference>
<dbReference type="eggNOG" id="COG4995">
    <property type="taxonomic scope" value="Bacteria"/>
</dbReference>
<sequence>MDKYLVRLFTILCLLLIAYNYAPAQNTDSLLKSGKVKLAQGKFSQARDVFNITFTHLKHRHSPDSLNALLGIGQTYLFEFRLKKAIQVFRQCEQGFAHVKDLKYDVAKSTLYNNLSTCYNFIQKQDSALFFNQQAINLSSAKSSVRGDYYTTRALIFRRISKDSSRHYYQKALNIFFYHKQRLKLARTYYNLSTLFLTKPDSALKYIRHSIKSNCPGFVPSTQQPNPGLHNKTFNKVILIASLLRKGELLAKNNVNLRGALVALMSADTLVTRYRKKLKKRVEKINALRNSAKIFELAISVIWRLRQQLGIPQIEVVKYQRLFFYFSERAKGNVLLDQVSNKNAIDIPIISLPQVQDSLAPTQALLEFVHSGKDLFVQVITIDKITIKKLLTNTTKGELYDLANEFRFASHSLDVEDFIKDSPRLYKQFISPISSLIKDKNRLLIVPTSELTNFPFEALTSNKLSFNPDTPLLGLKEVKYLMHDYIVTYHVSSTLAFIHQPRAYEFDYFGVGFKHFSHKSFADLKHSEQEIKQSATYFSKSKTYLGYPSAHKQIMNELNSRILHISTHGNFQNQYLMGLIFPKGGGQLDTLGVKDIYNMNITTELAILSGCDSGAGKLIPHEGVFGFTHAFLYSNTPSIIYSLWSASDEGSKNIMKLFYETLKRNGDRDYAKALTLAKRQYSKKYYLPAVWGNFVINSK</sequence>
<feature type="chain" id="PRO_5002642447" description="CHAT domain-containing protein" evidence="1">
    <location>
        <begin position="25"/>
        <end position="699"/>
    </location>
</feature>